<evidence type="ECO:0000313" key="3">
    <source>
        <dbReference type="Proteomes" id="UP000181942"/>
    </source>
</evidence>
<evidence type="ECO:0000313" key="2">
    <source>
        <dbReference type="EMBL" id="SFG79833.1"/>
    </source>
</evidence>
<proteinExistence type="predicted"/>
<dbReference type="EMBL" id="FONR01000029">
    <property type="protein sequence ID" value="SFG79833.1"/>
    <property type="molecule type" value="Genomic_DNA"/>
</dbReference>
<gene>
    <name evidence="2" type="ORF">SAMN02787118_12924</name>
</gene>
<evidence type="ECO:0000256" key="1">
    <source>
        <dbReference type="SAM" id="MobiDB-lite"/>
    </source>
</evidence>
<sequence>MLEERSGAGSTPASFTISHTVEAATFTPRTSGSPWTRRYAQLGFSRARRNTRARTGRTVRGRPGRFGLDACACRRLTRSRCQCSTVSGRTSSRHLRTTFRGSRYSTAAGNARSARSEPRLVCAELALLHRDLMAQGEDLGVLVPIAHRQQAQRGQRVHHAQAGQLQQHGRSSGRVDRQPRENADSSGLGRHPRHPTHSLPPGRMRLSARATFRLDVDKRIDLLPVPLPSLRRAALSASDGRSR</sequence>
<organism evidence="2 3">
    <name type="scientific">Streptomyces mirabilis</name>
    <dbReference type="NCBI Taxonomy" id="68239"/>
    <lineage>
        <taxon>Bacteria</taxon>
        <taxon>Bacillati</taxon>
        <taxon>Actinomycetota</taxon>
        <taxon>Actinomycetes</taxon>
        <taxon>Kitasatosporales</taxon>
        <taxon>Streptomycetaceae</taxon>
        <taxon>Streptomyces</taxon>
    </lineage>
</organism>
<feature type="region of interest" description="Disordered" evidence="1">
    <location>
        <begin position="150"/>
        <end position="205"/>
    </location>
</feature>
<dbReference type="AlphaFoldDB" id="A0A1I2URX9"/>
<dbReference type="Proteomes" id="UP000181942">
    <property type="component" value="Unassembled WGS sequence"/>
</dbReference>
<accession>A0A1I2URX9</accession>
<feature type="compositionally biased region" description="Basic and acidic residues" evidence="1">
    <location>
        <begin position="173"/>
        <end position="183"/>
    </location>
</feature>
<reference evidence="2 3" key="1">
    <citation type="submission" date="2016-10" db="EMBL/GenBank/DDBJ databases">
        <authorList>
            <person name="de Groot N.N."/>
        </authorList>
    </citation>
    <scope>NUCLEOTIDE SEQUENCE [LARGE SCALE GENOMIC DNA]</scope>
    <source>
        <strain evidence="2 3">OK461</strain>
    </source>
</reference>
<feature type="compositionally biased region" description="Low complexity" evidence="1">
    <location>
        <begin position="160"/>
        <end position="169"/>
    </location>
</feature>
<name>A0A1I2URX9_9ACTN</name>
<protein>
    <submittedName>
        <fullName evidence="2">Uncharacterized protein</fullName>
    </submittedName>
</protein>